<reference evidence="3" key="1">
    <citation type="submission" date="2023-11" db="EMBL/GenBank/DDBJ databases">
        <authorList>
            <person name="De Vega J J."/>
            <person name="De Vega J J."/>
        </authorList>
    </citation>
    <scope>NUCLEOTIDE SEQUENCE</scope>
</reference>
<keyword evidence="1" id="KW-0472">Membrane</keyword>
<keyword evidence="1" id="KW-0812">Transmembrane</keyword>
<dbReference type="InterPro" id="IPR021047">
    <property type="entry name" value="Mannosyltransferase_CMT1"/>
</dbReference>
<accession>A0AAD2HZY8</accession>
<feature type="domain" description="Beta-lactamase-related" evidence="2">
    <location>
        <begin position="596"/>
        <end position="992"/>
    </location>
</feature>
<gene>
    <name evidence="3" type="ORF">MYCIT1_LOCUS38595</name>
</gene>
<dbReference type="EMBL" id="CAVNYO010000483">
    <property type="protein sequence ID" value="CAK5284992.1"/>
    <property type="molecule type" value="Genomic_DNA"/>
</dbReference>
<dbReference type="Pfam" id="PF00144">
    <property type="entry name" value="Beta-lactamase"/>
    <property type="match status" value="1"/>
</dbReference>
<dbReference type="Gene3D" id="3.40.710.10">
    <property type="entry name" value="DD-peptidase/beta-lactamase superfamily"/>
    <property type="match status" value="1"/>
</dbReference>
<feature type="transmembrane region" description="Helical" evidence="1">
    <location>
        <begin position="21"/>
        <end position="42"/>
    </location>
</feature>
<proteinExistence type="predicted"/>
<feature type="transmembrane region" description="Helical" evidence="1">
    <location>
        <begin position="146"/>
        <end position="170"/>
    </location>
</feature>
<evidence type="ECO:0000313" key="4">
    <source>
        <dbReference type="Proteomes" id="UP001295794"/>
    </source>
</evidence>
<dbReference type="Proteomes" id="UP001295794">
    <property type="component" value="Unassembled WGS sequence"/>
</dbReference>
<dbReference type="SUPFAM" id="SSF56601">
    <property type="entry name" value="beta-lactamase/transpeptidase-like"/>
    <property type="match status" value="1"/>
</dbReference>
<keyword evidence="1" id="KW-1133">Transmembrane helix</keyword>
<comment type="caution">
    <text evidence="3">The sequence shown here is derived from an EMBL/GenBank/DDBJ whole genome shotgun (WGS) entry which is preliminary data.</text>
</comment>
<dbReference type="PANTHER" id="PTHR34144">
    <property type="entry name" value="CHROMOSOME 8, WHOLE GENOME SHOTGUN SEQUENCE"/>
    <property type="match status" value="1"/>
</dbReference>
<feature type="transmembrane region" description="Helical" evidence="1">
    <location>
        <begin position="67"/>
        <end position="91"/>
    </location>
</feature>
<organism evidence="3 4">
    <name type="scientific">Mycena citricolor</name>
    <dbReference type="NCBI Taxonomy" id="2018698"/>
    <lineage>
        <taxon>Eukaryota</taxon>
        <taxon>Fungi</taxon>
        <taxon>Dikarya</taxon>
        <taxon>Basidiomycota</taxon>
        <taxon>Agaricomycotina</taxon>
        <taxon>Agaricomycetes</taxon>
        <taxon>Agaricomycetidae</taxon>
        <taxon>Agaricales</taxon>
        <taxon>Marasmiineae</taxon>
        <taxon>Mycenaceae</taxon>
        <taxon>Mycena</taxon>
    </lineage>
</organism>
<protein>
    <recommendedName>
        <fullName evidence="2">Beta-lactamase-related domain-containing protein</fullName>
    </recommendedName>
</protein>
<keyword evidence="4" id="KW-1185">Reference proteome</keyword>
<name>A0AAD2HZY8_9AGAR</name>
<dbReference type="PANTHER" id="PTHR34144:SF7">
    <property type="entry name" value="EXPORT PROTEIN (CAP59), PUTATIVE (AFU_ORTHOLOGUE AFUA_7G05020)-RELATED"/>
    <property type="match status" value="1"/>
</dbReference>
<dbReference type="AlphaFoldDB" id="A0AAD2HZY8"/>
<evidence type="ECO:0000256" key="1">
    <source>
        <dbReference type="SAM" id="Phobius"/>
    </source>
</evidence>
<evidence type="ECO:0000259" key="2">
    <source>
        <dbReference type="Pfam" id="PF00144"/>
    </source>
</evidence>
<dbReference type="InterPro" id="IPR001466">
    <property type="entry name" value="Beta-lactam-related"/>
</dbReference>
<sequence length="1011" mass="112811">MRLILPAMRPLARQMYLLPRHIPISVHTLFPLLHLLLTYLLVQNHLDARFDAATRWAPAFPAARMRFITSLIALGLWGMLLPVWVPVYVVFGRACGCGSANRAGYHRVGASENEADLERSSKELSVQKHRRRALSAAIRWLPESRFLLVLIVSAYISFLIFAYTAMWSYAENPADSRFRHAVTQANREPRREGYGTGEKIFLAAMFYNNAEVVPYWTAEVIKAINYFGPDNVFVSIVESHSGDNTADLLESFDVTLTSLDIPHRILTRDTSIERPPGPVMWESKPGRIEYIAAVRNLAMQPLLEMGGYTRVVFSNDVFIEAESIVELVCTREGDYDMVCGMDFGPWGLYDQWVARDRLGNFVSSVWPYLMEKTGYQAVKTDEPAPVFACWNGIAAFHADPFLPIPLRSGKQLSATPLSAPLPQTHPELNSTTRGTSPALTSPLRFRASAPGECFSAECFLLPYDFRRQFGLTKIYMNPRVINAYQWDWYVWFKYVSRHWLVMWWIRTFEDGAGMYQARVMLGDPAKAEVWDGGDCMPLTTLPHLKPLTLDRLAGPIDPFRLPQTPEHNCPHDGAAVRFIFRPIMPRISEAGKAKLDAILTDAFTSKSLPAMFLGVADVEGPIYMNAVGTRWFEDPSSGDIDVDTVFTIFSQTKLITTIALLQQIEQGKISFDTALEEIVPQYANPVILTGEKDEQGKATWTPARGKILIGHLLNHSSGLDGSIYAPAGIPVPEGMWPSPTTHDYKDEPDPKAKYFYLLNGSGELPGPALHHEPGTDFAYGISSDAAGFVVEALSGKTLEQYFKDHIFSPLGITAPSFHRTPELAANFLPIHLRTPAGTFVRWTAPPVVPFDEETGEADNVGIEVKLMHGGAGIYSSQKDYLKILQHILRIKTRRDTTGLLSPSSVDLMFEPTLPPLGAKTISERMSWNPYLNLPAGSAQYSHGLVLFTEDLPGKRRKGTGAWGGLAMTSYFMDPTTGIAVIFGTQILPPRDKVYEKVYGEIERTIYDAIEG</sequence>
<evidence type="ECO:0000313" key="3">
    <source>
        <dbReference type="EMBL" id="CAK5284992.1"/>
    </source>
</evidence>
<dbReference type="InterPro" id="IPR012338">
    <property type="entry name" value="Beta-lactam/transpept-like"/>
</dbReference>
<dbReference type="Pfam" id="PF11735">
    <property type="entry name" value="CAP59_mtransfer"/>
    <property type="match status" value="1"/>
</dbReference>